<evidence type="ECO:0000256" key="9">
    <source>
        <dbReference type="ARBA" id="ARBA00022741"/>
    </source>
</evidence>
<evidence type="ECO:0000256" key="11">
    <source>
        <dbReference type="ARBA" id="ARBA00022840"/>
    </source>
</evidence>
<sequence length="495" mass="56175">MIKCFKKSLSKKISVKTFLWVLLILSAFNLVIYFGVTRIFLSKDRYNTEQSTEVVREFLSKETSLSQEKLLDLLNQYGASGSLIENGDKKYILDRQGGIDELIFDNQEVSVFNKDKQLVLTTDKVLSTMKIGKVGETVMYRSPAFTGFYQSEKIYSKDGQKVIGYVTVYQSIASYFMARHTFVVITLLCELVEACVIFYLVLAVSHRTLRPLRDFQTFVDKLAESPSELALRSDIQSGDEIEDLSQTFDSVLEQIEGFAKRQTRFVSDVSHELRTPIAVIKGHLGLLQRWGKDDPEVLCESLDAAYHEADRMSIMVNDMLDMIRVQGSFDLHKGEVTDLKQSIEVVLGNFRILYPDFRFSLVSTVEDCIYAEIYKHHFEQAILILIDNGVKYSSGSRNIHVTLDVLGENAIVKVRDEGEGISQDDLNHIFERFYRTDKSRNRVSTQGGLGIGLAILKQIVDAYELKVSVSSVVDEGTEFTLIIPLVTTEKIKKTD</sequence>
<dbReference type="SMART" id="SM00304">
    <property type="entry name" value="HAMP"/>
    <property type="match status" value="1"/>
</dbReference>
<feature type="transmembrane region" description="Helical" evidence="15">
    <location>
        <begin position="184"/>
        <end position="204"/>
    </location>
</feature>
<keyword evidence="7" id="KW-0808">Transferase</keyword>
<dbReference type="Gene3D" id="6.10.340.10">
    <property type="match status" value="1"/>
</dbReference>
<keyword evidence="12 15" id="KW-1133">Transmembrane helix</keyword>
<dbReference type="InterPro" id="IPR004358">
    <property type="entry name" value="Sig_transdc_His_kin-like_C"/>
</dbReference>
<evidence type="ECO:0000256" key="14">
    <source>
        <dbReference type="ARBA" id="ARBA00023136"/>
    </source>
</evidence>
<dbReference type="SUPFAM" id="SSF55874">
    <property type="entry name" value="ATPase domain of HSP90 chaperone/DNA topoisomerase II/histidine kinase"/>
    <property type="match status" value="1"/>
</dbReference>
<dbReference type="GO" id="GO:0005886">
    <property type="term" value="C:plasma membrane"/>
    <property type="evidence" value="ECO:0007669"/>
    <property type="project" value="UniProtKB-SubCell"/>
</dbReference>
<evidence type="ECO:0000256" key="2">
    <source>
        <dbReference type="ARBA" id="ARBA00004651"/>
    </source>
</evidence>
<evidence type="ECO:0000313" key="18">
    <source>
        <dbReference type="EMBL" id="SDL55551.1"/>
    </source>
</evidence>
<dbReference type="GO" id="GO:0005524">
    <property type="term" value="F:ATP binding"/>
    <property type="evidence" value="ECO:0007669"/>
    <property type="project" value="UniProtKB-KW"/>
</dbReference>
<evidence type="ECO:0000259" key="17">
    <source>
        <dbReference type="PROSITE" id="PS50885"/>
    </source>
</evidence>
<keyword evidence="11" id="KW-0067">ATP-binding</keyword>
<gene>
    <name evidence="18" type="ORF">SAMN05216400_1037</name>
</gene>
<organism evidence="18 19">
    <name type="scientific">Streptococcus equinus</name>
    <name type="common">Streptococcus bovis</name>
    <dbReference type="NCBI Taxonomy" id="1335"/>
    <lineage>
        <taxon>Bacteria</taxon>
        <taxon>Bacillati</taxon>
        <taxon>Bacillota</taxon>
        <taxon>Bacilli</taxon>
        <taxon>Lactobacillales</taxon>
        <taxon>Streptococcaceae</taxon>
        <taxon>Streptococcus</taxon>
    </lineage>
</organism>
<feature type="domain" description="HAMP" evidence="17">
    <location>
        <begin position="206"/>
        <end position="260"/>
    </location>
</feature>
<feature type="domain" description="Histidine kinase" evidence="16">
    <location>
        <begin position="268"/>
        <end position="487"/>
    </location>
</feature>
<keyword evidence="14 15" id="KW-0472">Membrane</keyword>
<evidence type="ECO:0000256" key="13">
    <source>
        <dbReference type="ARBA" id="ARBA00023012"/>
    </source>
</evidence>
<evidence type="ECO:0000256" key="8">
    <source>
        <dbReference type="ARBA" id="ARBA00022692"/>
    </source>
</evidence>
<evidence type="ECO:0000256" key="15">
    <source>
        <dbReference type="SAM" id="Phobius"/>
    </source>
</evidence>
<evidence type="ECO:0000256" key="5">
    <source>
        <dbReference type="ARBA" id="ARBA00022475"/>
    </source>
</evidence>
<evidence type="ECO:0000256" key="6">
    <source>
        <dbReference type="ARBA" id="ARBA00022553"/>
    </source>
</evidence>
<dbReference type="PRINTS" id="PR00344">
    <property type="entry name" value="BCTRLSENSOR"/>
</dbReference>
<dbReference type="InterPro" id="IPR005467">
    <property type="entry name" value="His_kinase_dom"/>
</dbReference>
<evidence type="ECO:0000256" key="7">
    <source>
        <dbReference type="ARBA" id="ARBA00022679"/>
    </source>
</evidence>
<dbReference type="InterPro" id="IPR036890">
    <property type="entry name" value="HATPase_C_sf"/>
</dbReference>
<dbReference type="Gene3D" id="1.10.287.130">
    <property type="match status" value="1"/>
</dbReference>
<evidence type="ECO:0000256" key="10">
    <source>
        <dbReference type="ARBA" id="ARBA00022777"/>
    </source>
</evidence>
<dbReference type="EC" id="2.7.13.3" evidence="3"/>
<dbReference type="InterPro" id="IPR036097">
    <property type="entry name" value="HisK_dim/P_sf"/>
</dbReference>
<dbReference type="EMBL" id="FNGX01000002">
    <property type="protein sequence ID" value="SDL55551.1"/>
    <property type="molecule type" value="Genomic_DNA"/>
</dbReference>
<evidence type="ECO:0000259" key="16">
    <source>
        <dbReference type="PROSITE" id="PS50109"/>
    </source>
</evidence>
<dbReference type="InterPro" id="IPR050398">
    <property type="entry name" value="HssS/ArlS-like"/>
</dbReference>
<dbReference type="InterPro" id="IPR003660">
    <property type="entry name" value="HAMP_dom"/>
</dbReference>
<evidence type="ECO:0000313" key="19">
    <source>
        <dbReference type="Proteomes" id="UP000183162"/>
    </source>
</evidence>
<dbReference type="GO" id="GO:0000155">
    <property type="term" value="F:phosphorelay sensor kinase activity"/>
    <property type="evidence" value="ECO:0007669"/>
    <property type="project" value="InterPro"/>
</dbReference>
<feature type="transmembrane region" description="Helical" evidence="15">
    <location>
        <begin position="18"/>
        <end position="41"/>
    </location>
</feature>
<dbReference type="FunFam" id="1.10.287.130:FF:000001">
    <property type="entry name" value="Two-component sensor histidine kinase"/>
    <property type="match status" value="1"/>
</dbReference>
<dbReference type="PROSITE" id="PS50885">
    <property type="entry name" value="HAMP"/>
    <property type="match status" value="1"/>
</dbReference>
<dbReference type="Pfam" id="PF18719">
    <property type="entry name" value="ArlS_N"/>
    <property type="match status" value="1"/>
</dbReference>
<evidence type="ECO:0000256" key="4">
    <source>
        <dbReference type="ARBA" id="ARBA00015735"/>
    </source>
</evidence>
<name>A0A1G9L0P8_STREI</name>
<protein>
    <recommendedName>
        <fullName evidence="4">Signal transduction histidine-protein kinase ArlS</fullName>
        <ecNumber evidence="3">2.7.13.3</ecNumber>
    </recommendedName>
</protein>
<keyword evidence="8 15" id="KW-0812">Transmembrane</keyword>
<dbReference type="PANTHER" id="PTHR45528:SF1">
    <property type="entry name" value="SENSOR HISTIDINE KINASE CPXA"/>
    <property type="match status" value="1"/>
</dbReference>
<keyword evidence="10 18" id="KW-0418">Kinase</keyword>
<dbReference type="CDD" id="cd06225">
    <property type="entry name" value="HAMP"/>
    <property type="match status" value="1"/>
</dbReference>
<dbReference type="InterPro" id="IPR003661">
    <property type="entry name" value="HisK_dim/P_dom"/>
</dbReference>
<dbReference type="InterPro" id="IPR003594">
    <property type="entry name" value="HATPase_dom"/>
</dbReference>
<keyword evidence="5" id="KW-1003">Cell membrane</keyword>
<accession>A0A1G9L0P8</accession>
<evidence type="ECO:0000256" key="1">
    <source>
        <dbReference type="ARBA" id="ARBA00000085"/>
    </source>
</evidence>
<evidence type="ECO:0000256" key="12">
    <source>
        <dbReference type="ARBA" id="ARBA00022989"/>
    </source>
</evidence>
<dbReference type="OrthoDB" id="9786919at2"/>
<reference evidence="18 19" key="1">
    <citation type="submission" date="2016-10" db="EMBL/GenBank/DDBJ databases">
        <authorList>
            <person name="de Groot N.N."/>
        </authorList>
    </citation>
    <scope>NUCLEOTIDE SEQUENCE [LARGE SCALE GENOMIC DNA]</scope>
    <source>
        <strain evidence="18 19">Sb09</strain>
    </source>
</reference>
<dbReference type="CDD" id="cd00075">
    <property type="entry name" value="HATPase"/>
    <property type="match status" value="1"/>
</dbReference>
<keyword evidence="6" id="KW-0597">Phosphoprotein</keyword>
<dbReference type="SMART" id="SM00388">
    <property type="entry name" value="HisKA"/>
    <property type="match status" value="1"/>
</dbReference>
<dbReference type="PANTHER" id="PTHR45528">
    <property type="entry name" value="SENSOR HISTIDINE KINASE CPXA"/>
    <property type="match status" value="1"/>
</dbReference>
<dbReference type="InterPro" id="IPR041610">
    <property type="entry name" value="ArlS_N"/>
</dbReference>
<dbReference type="Pfam" id="PF02518">
    <property type="entry name" value="HATPase_c"/>
    <property type="match status" value="1"/>
</dbReference>
<proteinExistence type="predicted"/>
<dbReference type="Proteomes" id="UP000183162">
    <property type="component" value="Unassembled WGS sequence"/>
</dbReference>
<dbReference type="Gene3D" id="3.30.565.10">
    <property type="entry name" value="Histidine kinase-like ATPase, C-terminal domain"/>
    <property type="match status" value="1"/>
</dbReference>
<dbReference type="PROSITE" id="PS50109">
    <property type="entry name" value="HIS_KIN"/>
    <property type="match status" value="1"/>
</dbReference>
<dbReference type="SMART" id="SM00387">
    <property type="entry name" value="HATPase_c"/>
    <property type="match status" value="1"/>
</dbReference>
<keyword evidence="13" id="KW-0902">Two-component regulatory system</keyword>
<keyword evidence="9" id="KW-0547">Nucleotide-binding</keyword>
<dbReference type="CDD" id="cd00082">
    <property type="entry name" value="HisKA"/>
    <property type="match status" value="1"/>
</dbReference>
<dbReference type="AlphaFoldDB" id="A0A1G9L0P8"/>
<comment type="catalytic activity">
    <reaction evidence="1">
        <text>ATP + protein L-histidine = ADP + protein N-phospho-L-histidine.</text>
        <dbReference type="EC" id="2.7.13.3"/>
    </reaction>
</comment>
<comment type="subcellular location">
    <subcellularLocation>
        <location evidence="2">Cell membrane</location>
        <topology evidence="2">Multi-pass membrane protein</topology>
    </subcellularLocation>
</comment>
<evidence type="ECO:0000256" key="3">
    <source>
        <dbReference type="ARBA" id="ARBA00012438"/>
    </source>
</evidence>
<dbReference type="SUPFAM" id="SSF47384">
    <property type="entry name" value="Homodimeric domain of signal transducing histidine kinase"/>
    <property type="match status" value="1"/>
</dbReference>
<dbReference type="Pfam" id="PF00512">
    <property type="entry name" value="HisKA"/>
    <property type="match status" value="1"/>
</dbReference>